<dbReference type="RefSeq" id="WP_146982650.1">
    <property type="nucleotide sequence ID" value="NZ_VOSM01000010.1"/>
</dbReference>
<dbReference type="Proteomes" id="UP000321412">
    <property type="component" value="Unassembled WGS sequence"/>
</dbReference>
<feature type="domain" description="HTH luxR-type" evidence="4">
    <location>
        <begin position="350"/>
        <end position="415"/>
    </location>
</feature>
<reference evidence="5 6" key="1">
    <citation type="submission" date="2019-08" db="EMBL/GenBank/DDBJ databases">
        <title>Bradymonadales sp. TMQ4.</title>
        <authorList>
            <person name="Liang Q."/>
        </authorList>
    </citation>
    <scope>NUCLEOTIDE SEQUENCE [LARGE SCALE GENOMIC DNA]</scope>
    <source>
        <strain evidence="5 6">TMQ4</strain>
    </source>
</reference>
<evidence type="ECO:0000256" key="3">
    <source>
        <dbReference type="ARBA" id="ARBA00023163"/>
    </source>
</evidence>
<comment type="caution">
    <text evidence="5">The sequence shown here is derived from an EMBL/GenBank/DDBJ whole genome shotgun (WGS) entry which is preliminary data.</text>
</comment>
<organism evidence="5 6">
    <name type="scientific">Lujinxingia vulgaris</name>
    <dbReference type="NCBI Taxonomy" id="2600176"/>
    <lineage>
        <taxon>Bacteria</taxon>
        <taxon>Deltaproteobacteria</taxon>
        <taxon>Bradymonadales</taxon>
        <taxon>Lujinxingiaceae</taxon>
        <taxon>Lujinxingia</taxon>
    </lineage>
</organism>
<evidence type="ECO:0000313" key="5">
    <source>
        <dbReference type="EMBL" id="TXD35187.1"/>
    </source>
</evidence>
<evidence type="ECO:0000313" key="6">
    <source>
        <dbReference type="Proteomes" id="UP000321412"/>
    </source>
</evidence>
<dbReference type="CDD" id="cd06170">
    <property type="entry name" value="LuxR_C_like"/>
    <property type="match status" value="2"/>
</dbReference>
<dbReference type="PANTHER" id="PTHR44688:SF16">
    <property type="entry name" value="DNA-BINDING TRANSCRIPTIONAL ACTIVATOR DEVR_DOSR"/>
    <property type="match status" value="1"/>
</dbReference>
<dbReference type="PROSITE" id="PS50043">
    <property type="entry name" value="HTH_LUXR_2"/>
    <property type="match status" value="2"/>
</dbReference>
<keyword evidence="6" id="KW-1185">Reference proteome</keyword>
<dbReference type="PROSITE" id="PS00622">
    <property type="entry name" value="HTH_LUXR_1"/>
    <property type="match status" value="1"/>
</dbReference>
<dbReference type="GO" id="GO:0006355">
    <property type="term" value="P:regulation of DNA-templated transcription"/>
    <property type="evidence" value="ECO:0007669"/>
    <property type="project" value="InterPro"/>
</dbReference>
<dbReference type="AlphaFoldDB" id="A0A5C6X021"/>
<dbReference type="PANTHER" id="PTHR44688">
    <property type="entry name" value="DNA-BINDING TRANSCRIPTIONAL ACTIVATOR DEVR_DOSR"/>
    <property type="match status" value="1"/>
</dbReference>
<protein>
    <recommendedName>
        <fullName evidence="4">HTH luxR-type domain-containing protein</fullName>
    </recommendedName>
</protein>
<dbReference type="Gene3D" id="1.10.10.10">
    <property type="entry name" value="Winged helix-like DNA-binding domain superfamily/Winged helix DNA-binding domain"/>
    <property type="match status" value="2"/>
</dbReference>
<dbReference type="SMART" id="SM00421">
    <property type="entry name" value="HTH_LUXR"/>
    <property type="match status" value="2"/>
</dbReference>
<dbReference type="OrthoDB" id="5500323at2"/>
<keyword evidence="1" id="KW-0805">Transcription regulation</keyword>
<accession>A0A5C6X021</accession>
<feature type="domain" description="HTH luxR-type" evidence="4">
    <location>
        <begin position="265"/>
        <end position="330"/>
    </location>
</feature>
<dbReference type="InterPro" id="IPR036388">
    <property type="entry name" value="WH-like_DNA-bd_sf"/>
</dbReference>
<dbReference type="InterPro" id="IPR016032">
    <property type="entry name" value="Sig_transdc_resp-reg_C-effctor"/>
</dbReference>
<dbReference type="Pfam" id="PF00196">
    <property type="entry name" value="GerE"/>
    <property type="match status" value="2"/>
</dbReference>
<keyword evidence="3" id="KW-0804">Transcription</keyword>
<dbReference type="SUPFAM" id="SSF46894">
    <property type="entry name" value="C-terminal effector domain of the bipartite response regulators"/>
    <property type="match status" value="2"/>
</dbReference>
<gene>
    <name evidence="5" type="ORF">FRC98_17125</name>
</gene>
<sequence length="417" mass="47124">MSHVVQIAHAAYRLDGDDEGWLNELVEMMGPRLDRGRGFVGFRWRVEEGRVIPEEFITRGGWEGDETMFRSLLQNLDPTRARLAYEQPYCYRSLSEIAQAHPALEDLRDDSDMQRLAHDRDVIDFEMLRVDESRCQGWMFSVMRDEVAGVEPARRALWEHVAAHIAAGARLRQRLDRADLDGAAAIYDPRTDRLEVRETTLKPAARRETIRAMIAARRQADALAEHRPLEAMTLWQGLVAGRWSLLDVVDSDGRTYTILRENAVDVRSTVRLSERERQVAYLVGRGHHTKLVAYELGLSPSTVRSQLRSAMLKLNVEGRAGLIRLVSSVFEAPSPVPMEDSALLALADRPCDLPAQLTEAERDVARQVYEGLSNEAIAARRKTSVRTVANQLRAIYTKLGFNSREELVRRLGGGESS</sequence>
<evidence type="ECO:0000256" key="2">
    <source>
        <dbReference type="ARBA" id="ARBA00023125"/>
    </source>
</evidence>
<evidence type="ECO:0000256" key="1">
    <source>
        <dbReference type="ARBA" id="ARBA00023015"/>
    </source>
</evidence>
<name>A0A5C6X021_9DELT</name>
<dbReference type="PRINTS" id="PR00038">
    <property type="entry name" value="HTHLUXR"/>
</dbReference>
<dbReference type="EMBL" id="VOSM01000010">
    <property type="protein sequence ID" value="TXD35187.1"/>
    <property type="molecule type" value="Genomic_DNA"/>
</dbReference>
<evidence type="ECO:0000259" key="4">
    <source>
        <dbReference type="PROSITE" id="PS50043"/>
    </source>
</evidence>
<proteinExistence type="predicted"/>
<keyword evidence="2" id="KW-0238">DNA-binding</keyword>
<dbReference type="InterPro" id="IPR000792">
    <property type="entry name" value="Tscrpt_reg_LuxR_C"/>
</dbReference>
<dbReference type="GO" id="GO:0003677">
    <property type="term" value="F:DNA binding"/>
    <property type="evidence" value="ECO:0007669"/>
    <property type="project" value="UniProtKB-KW"/>
</dbReference>